<dbReference type="EMBL" id="KN832988">
    <property type="protein sequence ID" value="KIM84062.1"/>
    <property type="molecule type" value="Genomic_DNA"/>
</dbReference>
<accession>A0A0C3C3B1</accession>
<dbReference type="InParanoid" id="A0A0C3C3B1"/>
<reference evidence="2" key="2">
    <citation type="submission" date="2015-01" db="EMBL/GenBank/DDBJ databases">
        <title>Evolutionary Origins and Diversification of the Mycorrhizal Mutualists.</title>
        <authorList>
            <consortium name="DOE Joint Genome Institute"/>
            <consortium name="Mycorrhizal Genomics Consortium"/>
            <person name="Kohler A."/>
            <person name="Kuo A."/>
            <person name="Nagy L.G."/>
            <person name="Floudas D."/>
            <person name="Copeland A."/>
            <person name="Barry K.W."/>
            <person name="Cichocki N."/>
            <person name="Veneault-Fourrey C."/>
            <person name="LaButti K."/>
            <person name="Lindquist E.A."/>
            <person name="Lipzen A."/>
            <person name="Lundell T."/>
            <person name="Morin E."/>
            <person name="Murat C."/>
            <person name="Riley R."/>
            <person name="Ohm R."/>
            <person name="Sun H."/>
            <person name="Tunlid A."/>
            <person name="Henrissat B."/>
            <person name="Grigoriev I.V."/>
            <person name="Hibbett D.S."/>
            <person name="Martin F."/>
        </authorList>
    </citation>
    <scope>NUCLEOTIDE SEQUENCE [LARGE SCALE GENOMIC DNA]</scope>
    <source>
        <strain evidence="2">F 1598</strain>
    </source>
</reference>
<proteinExistence type="predicted"/>
<feature type="non-terminal residue" evidence="1">
    <location>
        <position position="62"/>
    </location>
</feature>
<dbReference type="AlphaFoldDB" id="A0A0C3C3B1"/>
<dbReference type="HOGENOM" id="CLU_2910415_0_0_1"/>
<sequence length="62" mass="6807">MDIPWAFVRDLVRPLMVVFDPSYNFSIPSVIKTSRGQLGLALRAIGGLSGYIQLHIVSCLAC</sequence>
<name>A0A0C3C3B1_PILCF</name>
<organism evidence="1 2">
    <name type="scientific">Piloderma croceum (strain F 1598)</name>
    <dbReference type="NCBI Taxonomy" id="765440"/>
    <lineage>
        <taxon>Eukaryota</taxon>
        <taxon>Fungi</taxon>
        <taxon>Dikarya</taxon>
        <taxon>Basidiomycota</taxon>
        <taxon>Agaricomycotina</taxon>
        <taxon>Agaricomycetes</taxon>
        <taxon>Agaricomycetidae</taxon>
        <taxon>Atheliales</taxon>
        <taxon>Atheliaceae</taxon>
        <taxon>Piloderma</taxon>
    </lineage>
</organism>
<dbReference type="Proteomes" id="UP000054166">
    <property type="component" value="Unassembled WGS sequence"/>
</dbReference>
<protein>
    <submittedName>
        <fullName evidence="1">Uncharacterized protein</fullName>
    </submittedName>
</protein>
<reference evidence="1 2" key="1">
    <citation type="submission" date="2014-04" db="EMBL/GenBank/DDBJ databases">
        <authorList>
            <consortium name="DOE Joint Genome Institute"/>
            <person name="Kuo A."/>
            <person name="Tarkka M."/>
            <person name="Buscot F."/>
            <person name="Kohler A."/>
            <person name="Nagy L.G."/>
            <person name="Floudas D."/>
            <person name="Copeland A."/>
            <person name="Barry K.W."/>
            <person name="Cichocki N."/>
            <person name="Veneault-Fourrey C."/>
            <person name="LaButti K."/>
            <person name="Lindquist E.A."/>
            <person name="Lipzen A."/>
            <person name="Lundell T."/>
            <person name="Morin E."/>
            <person name="Murat C."/>
            <person name="Sun H."/>
            <person name="Tunlid A."/>
            <person name="Henrissat B."/>
            <person name="Grigoriev I.V."/>
            <person name="Hibbett D.S."/>
            <person name="Martin F."/>
            <person name="Nordberg H.P."/>
            <person name="Cantor M.N."/>
            <person name="Hua S.X."/>
        </authorList>
    </citation>
    <scope>NUCLEOTIDE SEQUENCE [LARGE SCALE GENOMIC DNA]</scope>
    <source>
        <strain evidence="1 2">F 1598</strain>
    </source>
</reference>
<evidence type="ECO:0000313" key="2">
    <source>
        <dbReference type="Proteomes" id="UP000054166"/>
    </source>
</evidence>
<evidence type="ECO:0000313" key="1">
    <source>
        <dbReference type="EMBL" id="KIM84062.1"/>
    </source>
</evidence>
<keyword evidence="2" id="KW-1185">Reference proteome</keyword>
<gene>
    <name evidence="1" type="ORF">PILCRDRAFT_818372</name>
</gene>